<gene>
    <name evidence="4" type="ORF">A2228_00540</name>
</gene>
<comment type="pathway">
    <text evidence="2">Carbohydrate biosynthesis; dTDP-L-rhamnose biosynthesis.</text>
</comment>
<accession>A0A1F5F526</accession>
<dbReference type="InterPro" id="IPR036291">
    <property type="entry name" value="NAD(P)-bd_dom_sf"/>
</dbReference>
<evidence type="ECO:0000256" key="2">
    <source>
        <dbReference type="RuleBase" id="RU364082"/>
    </source>
</evidence>
<comment type="function">
    <text evidence="2">Catalyzes the reduction of dTDP-6-deoxy-L-lyxo-4-hexulose to yield dTDP-L-rhamnose.</text>
</comment>
<protein>
    <recommendedName>
        <fullName evidence="2">dTDP-4-dehydrorhamnose reductase</fullName>
        <ecNumber evidence="2">1.1.1.133</ecNumber>
    </recommendedName>
</protein>
<comment type="similarity">
    <text evidence="1 2">Belongs to the dTDP-4-dehydrorhamnose reductase family.</text>
</comment>
<evidence type="ECO:0000256" key="1">
    <source>
        <dbReference type="ARBA" id="ARBA00010944"/>
    </source>
</evidence>
<dbReference type="GO" id="GO:0008831">
    <property type="term" value="F:dTDP-4-dehydrorhamnose reductase activity"/>
    <property type="evidence" value="ECO:0007669"/>
    <property type="project" value="UniProtKB-EC"/>
</dbReference>
<keyword evidence="2" id="KW-0521">NADP</keyword>
<feature type="domain" description="RmlD-like substrate binding" evidence="3">
    <location>
        <begin position="3"/>
        <end position="285"/>
    </location>
</feature>
<dbReference type="PANTHER" id="PTHR10491">
    <property type="entry name" value="DTDP-4-DEHYDRORHAMNOSE REDUCTASE"/>
    <property type="match status" value="1"/>
</dbReference>
<dbReference type="PANTHER" id="PTHR10491:SF4">
    <property type="entry name" value="METHIONINE ADENOSYLTRANSFERASE 2 SUBUNIT BETA"/>
    <property type="match status" value="1"/>
</dbReference>
<dbReference type="SUPFAM" id="SSF51735">
    <property type="entry name" value="NAD(P)-binding Rossmann-fold domains"/>
    <property type="match status" value="1"/>
</dbReference>
<dbReference type="GO" id="GO:0006556">
    <property type="term" value="P:S-adenosylmethionine biosynthetic process"/>
    <property type="evidence" value="ECO:0007669"/>
    <property type="project" value="TreeGrafter"/>
</dbReference>
<dbReference type="AlphaFoldDB" id="A0A1F5F526"/>
<dbReference type="EC" id="1.1.1.133" evidence="2"/>
<dbReference type="GO" id="GO:0048269">
    <property type="term" value="C:methionine adenosyltransferase complex"/>
    <property type="evidence" value="ECO:0007669"/>
    <property type="project" value="TreeGrafter"/>
</dbReference>
<evidence type="ECO:0000313" key="4">
    <source>
        <dbReference type="EMBL" id="OGD74765.1"/>
    </source>
</evidence>
<dbReference type="GO" id="GO:0019305">
    <property type="term" value="P:dTDP-rhamnose biosynthetic process"/>
    <property type="evidence" value="ECO:0007669"/>
    <property type="project" value="UniProtKB-UniPathway"/>
</dbReference>
<keyword evidence="2" id="KW-0560">Oxidoreductase</keyword>
<dbReference type="CDD" id="cd05254">
    <property type="entry name" value="dTDP_HR_like_SDR_e"/>
    <property type="match status" value="1"/>
</dbReference>
<proteinExistence type="inferred from homology"/>
<sequence>MSQVLTTGATGLVGSRFVDLYAKRFPTSNMDLTTGVNITDRDSIEKFVTANPADILIHLAAFTDTNKAFAESGNQKGLCYQVNVVGTRNIAAVCEAHGIHLIHVSTDFVFDGQKSAPYIETDPVSPLEWYGETKALAEKVVQDSGVHSTILRIAYPYRANYALKPDIIGKIRTGLETGKLYPQFVDTVITPTFIDDIAAAFAKVIELKPSGIFHIVGSDALSPYELAKKVAVAYGFDPSLVQEGSLTEYLKTASRPFARHVALSNAKATKQLGLTFAGIDQGLAELKKQQSL</sequence>
<evidence type="ECO:0000259" key="3">
    <source>
        <dbReference type="Pfam" id="PF04321"/>
    </source>
</evidence>
<dbReference type="UniPathway" id="UPA00124"/>
<dbReference type="GO" id="GO:0048270">
    <property type="term" value="F:methionine adenosyltransferase regulator activity"/>
    <property type="evidence" value="ECO:0007669"/>
    <property type="project" value="TreeGrafter"/>
</dbReference>
<dbReference type="Gene3D" id="3.40.50.720">
    <property type="entry name" value="NAD(P)-binding Rossmann-like Domain"/>
    <property type="match status" value="1"/>
</dbReference>
<dbReference type="Pfam" id="PF04321">
    <property type="entry name" value="RmlD_sub_bind"/>
    <property type="match status" value="1"/>
</dbReference>
<dbReference type="Proteomes" id="UP000176191">
    <property type="component" value="Unassembled WGS sequence"/>
</dbReference>
<name>A0A1F5F526_9BACT</name>
<dbReference type="EMBL" id="MFAK01000026">
    <property type="protein sequence ID" value="OGD74765.1"/>
    <property type="molecule type" value="Genomic_DNA"/>
</dbReference>
<dbReference type="InterPro" id="IPR005913">
    <property type="entry name" value="dTDP_dehydrorham_reduct"/>
</dbReference>
<evidence type="ECO:0000313" key="5">
    <source>
        <dbReference type="Proteomes" id="UP000176191"/>
    </source>
</evidence>
<reference evidence="4 5" key="1">
    <citation type="journal article" date="2016" name="Nat. Commun.">
        <title>Thousands of microbial genomes shed light on interconnected biogeochemical processes in an aquifer system.</title>
        <authorList>
            <person name="Anantharaman K."/>
            <person name="Brown C.T."/>
            <person name="Hug L.A."/>
            <person name="Sharon I."/>
            <person name="Castelle C.J."/>
            <person name="Probst A.J."/>
            <person name="Thomas B.C."/>
            <person name="Singh A."/>
            <person name="Wilkins M.J."/>
            <person name="Karaoz U."/>
            <person name="Brodie E.L."/>
            <person name="Williams K.H."/>
            <person name="Hubbard S.S."/>
            <person name="Banfield J.F."/>
        </authorList>
    </citation>
    <scope>NUCLEOTIDE SEQUENCE [LARGE SCALE GENOMIC DNA]</scope>
</reference>
<organism evidence="4 5">
    <name type="scientific">Candidatus Collierbacteria bacterium RIFOXYA2_FULL_46_10</name>
    <dbReference type="NCBI Taxonomy" id="1817726"/>
    <lineage>
        <taxon>Bacteria</taxon>
        <taxon>Candidatus Collieribacteriota</taxon>
    </lineage>
</organism>
<comment type="caution">
    <text evidence="4">The sequence shown here is derived from an EMBL/GenBank/DDBJ whole genome shotgun (WGS) entry which is preliminary data.</text>
</comment>
<dbReference type="InterPro" id="IPR029903">
    <property type="entry name" value="RmlD-like-bd"/>
</dbReference>